<dbReference type="NCBIfam" id="TIGR03891">
    <property type="entry name" value="thiopep_ocin"/>
    <property type="match status" value="1"/>
</dbReference>
<evidence type="ECO:0000313" key="3">
    <source>
        <dbReference type="EMBL" id="WGH92297.1"/>
    </source>
</evidence>
<keyword evidence="4" id="KW-1185">Reference proteome</keyword>
<dbReference type="Pfam" id="PF14028">
    <property type="entry name" value="Lant_dehydr_C"/>
    <property type="match status" value="1"/>
</dbReference>
<reference evidence="3 4" key="1">
    <citation type="submission" date="2023-03" db="EMBL/GenBank/DDBJ databases">
        <title>Complete genome sequences of several Auritidibacter ignavus strains isolated from ear infections.</title>
        <authorList>
            <person name="Baehr T."/>
            <person name="Baumhoegger A.M."/>
        </authorList>
    </citation>
    <scope>NUCLEOTIDE SEQUENCE [LARGE SCALE GENOMIC DNA]</scope>
    <source>
        <strain evidence="3 4">BABAE-6</strain>
    </source>
</reference>
<dbReference type="Pfam" id="PF04738">
    <property type="entry name" value="Lant_dehydr_N"/>
    <property type="match status" value="1"/>
</dbReference>
<dbReference type="AlphaFoldDB" id="A0AAJ6AHU1"/>
<evidence type="ECO:0000313" key="4">
    <source>
        <dbReference type="Proteomes" id="UP001224674"/>
    </source>
</evidence>
<feature type="domain" description="Thiopeptide-type bacteriocin biosynthesis" evidence="2">
    <location>
        <begin position="730"/>
        <end position="995"/>
    </location>
</feature>
<proteinExistence type="predicted"/>
<dbReference type="EMBL" id="CP122566">
    <property type="protein sequence ID" value="WGH92297.1"/>
    <property type="molecule type" value="Genomic_DNA"/>
</dbReference>
<organism evidence="3 4">
    <name type="scientific">Auritidibacter ignavus</name>
    <dbReference type="NCBI Taxonomy" id="678932"/>
    <lineage>
        <taxon>Bacteria</taxon>
        <taxon>Bacillati</taxon>
        <taxon>Actinomycetota</taxon>
        <taxon>Actinomycetes</taxon>
        <taxon>Micrococcales</taxon>
        <taxon>Micrococcaceae</taxon>
        <taxon>Auritidibacter</taxon>
    </lineage>
</organism>
<evidence type="ECO:0000259" key="2">
    <source>
        <dbReference type="Pfam" id="PF14028"/>
    </source>
</evidence>
<protein>
    <submittedName>
        <fullName evidence="3">Lantibiotic dehydratase</fullName>
    </submittedName>
</protein>
<feature type="domain" description="Lantibiotic dehydratase N-terminal" evidence="1">
    <location>
        <begin position="4"/>
        <end position="647"/>
    </location>
</feature>
<dbReference type="Proteomes" id="UP001224674">
    <property type="component" value="Chromosome"/>
</dbReference>
<sequence length="1009" mass="111968">MYDDPYCRAAVAHAAWPLWEFVEKVLAGDISTKPAKLRRAAISTAKFLNRMTTRPTPFGLFAAAGEAKCVPSKELATPEFGADLISIHVDFRWLLSLVRRLESDPAILDRQTVYLNDLLKVDENQVVLYRPSTETSKQSRVAIKRSEAISAVIEACKKDGCPVATLYAELQKTTQSSHDQARRYVQKLIELGVIYTALRPKLLGQDPLEELIGNLEASGTSVPGLQSIHGALNDLAASRLNAESTFRALVDTTRRMRHIEASTDYLHITKVSGLAVELPSQILDDAETTLRLLQRLSQPRKGMRGMRAYHSTFLERYGIDRIVPLRTVVNPHTGIGVPSDYTWPEQGLGVESDYKDARSERREGRLARLYSDAIRSNRSEVHLSQEDIAELTYSEFDDDDAQDSAELYLSVVAPDLEHLRRGDYRLALGPNPGSHVGLSTAGRFLSYLPNLRSIAPLDSSGDSGEYSAVLSYAPRADSAANVGNTAPYADKIIAVNTPPLCGQDYVALDEIGIAATMTGLFVVDLRDGRRIRITANNALYPPTQAPNEVRLLSDLMHEHQRLWEPWSWGHLEYVPFTPAVRFGKVTLAPATWNLNELRQASLWLSATPQDDFAAWKARHHLPRYCLASSRDMRLLIDTENPGHVELLRHELRRDSGLVLDELPGGAATPDDAWGWLERDGQPLGNEIVVTFARSSRNQADEVPTKHSAAVASAIQRKSQPAPSFRPGGPWTSARLYLTPEEIPSVLRSHIAPAFRQLALDSPDVTPFFLRYSDMNGTHLRLRTNNGSRTGSQANEPLLAVMQELCATGAARSFTLDEYVPETHRYGGEELLGVLHAAFSEDSFMALTELSEPISPQNVYHDNYVLGAWLDTMISFGPAIAPDLADPLAIAVIATERLGIPRSIEPTYTRDRERWRRPIQSRLALHDATICEMPPAQQPRPAFQRYGHALHASIQTQSATASPERVLGSLLHMTFNRVNGPDPDNENRLLGVLRSVLLQLAEARRAQPEV</sequence>
<name>A0AAJ6AHU1_9MICC</name>
<gene>
    <name evidence="3" type="ORF">QDX21_08165</name>
</gene>
<evidence type="ECO:0000259" key="1">
    <source>
        <dbReference type="Pfam" id="PF04738"/>
    </source>
</evidence>
<dbReference type="RefSeq" id="WP_279674471.1">
    <property type="nucleotide sequence ID" value="NZ_CP122566.1"/>
</dbReference>
<dbReference type="InterPro" id="IPR006827">
    <property type="entry name" value="Lant_deHydtase_N"/>
</dbReference>
<dbReference type="InterPro" id="IPR023809">
    <property type="entry name" value="Thiopep_bacteriocin_synth_dom"/>
</dbReference>
<accession>A0AAJ6AHU1</accession>